<proteinExistence type="predicted"/>
<evidence type="ECO:0000313" key="3">
    <source>
        <dbReference type="Proteomes" id="UP000092993"/>
    </source>
</evidence>
<dbReference type="CDD" id="cd18186">
    <property type="entry name" value="BTB_POZ_ZBTB_KLHL-like"/>
    <property type="match status" value="1"/>
</dbReference>
<sequence length="382" mass="42956">MDSSDSSAASSPRNKSPASATWRRDECFYLIDVVFRVEDMLFKVPRRIFEDQSEVFRDMFSLPVPDGGPVIEGTDDDNPLFLEDVGEDDFRALLHAIFPSKEGELTFNEWISVLKLAKKWFFHKIHDLAVMNVSAMVQDPVRRIVIARQHDIRDWLIPEINTLVSRVESLKSHELAALGPDFAAKIAEVREDVALVGCACTCNYCVAAHGAVDIRASATTRSSRGRVNGGLRDRDPPREAARLWPVLFVFSVDQCAECQNFVVLPSTKVRSVAGIYFRLLSESIQHSKSGYMRKVERIRALAITILNIAVRYTVPATRSESLKAHEFTALRFAFAAKAADSLRVAWRTGMGEQRLGTPGPAMTFRPRYARYLKKASIGHREH</sequence>
<keyword evidence="3" id="KW-1185">Reference proteome</keyword>
<dbReference type="InterPro" id="IPR011333">
    <property type="entry name" value="SKP1/BTB/POZ_sf"/>
</dbReference>
<dbReference type="SUPFAM" id="SSF54695">
    <property type="entry name" value="POZ domain"/>
    <property type="match status" value="1"/>
</dbReference>
<organism evidence="2 3">
    <name type="scientific">Grifola frondosa</name>
    <name type="common">Maitake</name>
    <name type="synonym">Polyporus frondosus</name>
    <dbReference type="NCBI Taxonomy" id="5627"/>
    <lineage>
        <taxon>Eukaryota</taxon>
        <taxon>Fungi</taxon>
        <taxon>Dikarya</taxon>
        <taxon>Basidiomycota</taxon>
        <taxon>Agaricomycotina</taxon>
        <taxon>Agaricomycetes</taxon>
        <taxon>Polyporales</taxon>
        <taxon>Grifolaceae</taxon>
        <taxon>Grifola</taxon>
    </lineage>
</organism>
<dbReference type="Pfam" id="PF00651">
    <property type="entry name" value="BTB"/>
    <property type="match status" value="1"/>
</dbReference>
<feature type="domain" description="BTB" evidence="1">
    <location>
        <begin position="31"/>
        <end position="101"/>
    </location>
</feature>
<accession>A0A1C7MEF6</accession>
<name>A0A1C7MEF6_GRIFR</name>
<reference evidence="2 3" key="1">
    <citation type="submission" date="2016-03" db="EMBL/GenBank/DDBJ databases">
        <title>Whole genome sequencing of Grifola frondosa 9006-11.</title>
        <authorList>
            <person name="Min B."/>
            <person name="Park H."/>
            <person name="Kim J.-G."/>
            <person name="Cho H."/>
            <person name="Oh Y.-L."/>
            <person name="Kong W.-S."/>
            <person name="Choi I.-G."/>
        </authorList>
    </citation>
    <scope>NUCLEOTIDE SEQUENCE [LARGE SCALE GENOMIC DNA]</scope>
    <source>
        <strain evidence="2 3">9006-11</strain>
    </source>
</reference>
<dbReference type="STRING" id="5627.A0A1C7MEF6"/>
<dbReference type="AlphaFoldDB" id="A0A1C7MEF6"/>
<dbReference type="Proteomes" id="UP000092993">
    <property type="component" value="Unassembled WGS sequence"/>
</dbReference>
<dbReference type="Gene3D" id="3.30.710.10">
    <property type="entry name" value="Potassium Channel Kv1.1, Chain A"/>
    <property type="match status" value="1"/>
</dbReference>
<evidence type="ECO:0000313" key="2">
    <source>
        <dbReference type="EMBL" id="OBZ75192.1"/>
    </source>
</evidence>
<dbReference type="EMBL" id="LUGG01000004">
    <property type="protein sequence ID" value="OBZ75192.1"/>
    <property type="molecule type" value="Genomic_DNA"/>
</dbReference>
<evidence type="ECO:0000259" key="1">
    <source>
        <dbReference type="PROSITE" id="PS50097"/>
    </source>
</evidence>
<dbReference type="InterPro" id="IPR000210">
    <property type="entry name" value="BTB/POZ_dom"/>
</dbReference>
<comment type="caution">
    <text evidence="2">The sequence shown here is derived from an EMBL/GenBank/DDBJ whole genome shotgun (WGS) entry which is preliminary data.</text>
</comment>
<protein>
    <recommendedName>
        <fullName evidence="1">BTB domain-containing protein</fullName>
    </recommendedName>
</protein>
<dbReference type="PROSITE" id="PS50097">
    <property type="entry name" value="BTB"/>
    <property type="match status" value="1"/>
</dbReference>
<gene>
    <name evidence="2" type="ORF">A0H81_05008</name>
</gene>
<dbReference type="OrthoDB" id="2367075at2759"/>